<dbReference type="AlphaFoldDB" id="A0A6J6J8X7"/>
<organism evidence="1">
    <name type="scientific">freshwater metagenome</name>
    <dbReference type="NCBI Taxonomy" id="449393"/>
    <lineage>
        <taxon>unclassified sequences</taxon>
        <taxon>metagenomes</taxon>
        <taxon>ecological metagenomes</taxon>
    </lineage>
</organism>
<dbReference type="AntiFam" id="ANF00142">
    <property type="entry name" value="Shadow ORF (opposite yadG)"/>
</dbReference>
<gene>
    <name evidence="1" type="ORF">UFOPK1961_00907</name>
</gene>
<evidence type="ECO:0000313" key="1">
    <source>
        <dbReference type="EMBL" id="CAB4633290.1"/>
    </source>
</evidence>
<name>A0A6J6J8X7_9ZZZZ</name>
<reference evidence="1" key="1">
    <citation type="submission" date="2020-05" db="EMBL/GenBank/DDBJ databases">
        <authorList>
            <person name="Chiriac C."/>
            <person name="Salcher M."/>
            <person name="Ghai R."/>
            <person name="Kavagutti S V."/>
        </authorList>
    </citation>
    <scope>NUCLEOTIDE SEQUENCE</scope>
</reference>
<sequence>MRGCLFSRRGASAEVWDGREKFLGIRDLGVFVDIDDRTRFDDASALHDKNVVSHVGDNAHVVGDEDDARSETLVERSKQIENFRLNRHVESRRRLVGDEYLGVTRNRLGNHRTLALATGQLVRVRIESFERIGQFDEPEQFNGACLCRGSREFREMHLERFDDLKPDRVHRVHRRHRLLENDRDFTPTNGANPFGCRRERVFSAKENSSRCSTVCGQKPKQGH</sequence>
<accession>A0A6J6J8X7</accession>
<proteinExistence type="predicted"/>
<protein>
    <submittedName>
        <fullName evidence="1">Unannotated protein</fullName>
    </submittedName>
</protein>
<dbReference type="EMBL" id="CAEZVJ010000107">
    <property type="protein sequence ID" value="CAB4633290.1"/>
    <property type="molecule type" value="Genomic_DNA"/>
</dbReference>
<dbReference type="AntiFam" id="ANF00095">
    <property type="entry name" value="Shadow ORF (opposite ABC transporters)"/>
</dbReference>